<dbReference type="AlphaFoldDB" id="A0A0K2U9B0"/>
<reference evidence="1" key="1">
    <citation type="submission" date="2014-05" db="EMBL/GenBank/DDBJ databases">
        <authorList>
            <person name="Chronopoulou M."/>
        </authorList>
    </citation>
    <scope>NUCLEOTIDE SEQUENCE</scope>
    <source>
        <tissue evidence="1">Whole organism</tissue>
    </source>
</reference>
<sequence length="33" mass="4034">MIFSLPYSKIFLSLVSNRYQTRTFVVNKTFLYR</sequence>
<protein>
    <submittedName>
        <fullName evidence="1">Uncharacterized protein</fullName>
    </submittedName>
</protein>
<dbReference type="EMBL" id="HACA01017176">
    <property type="protein sequence ID" value="CDW34537.1"/>
    <property type="molecule type" value="Transcribed_RNA"/>
</dbReference>
<accession>A0A0K2U9B0</accession>
<feature type="non-terminal residue" evidence="1">
    <location>
        <position position="33"/>
    </location>
</feature>
<organism evidence="1">
    <name type="scientific">Lepeophtheirus salmonis</name>
    <name type="common">Salmon louse</name>
    <name type="synonym">Caligus salmonis</name>
    <dbReference type="NCBI Taxonomy" id="72036"/>
    <lineage>
        <taxon>Eukaryota</taxon>
        <taxon>Metazoa</taxon>
        <taxon>Ecdysozoa</taxon>
        <taxon>Arthropoda</taxon>
        <taxon>Crustacea</taxon>
        <taxon>Multicrustacea</taxon>
        <taxon>Hexanauplia</taxon>
        <taxon>Copepoda</taxon>
        <taxon>Siphonostomatoida</taxon>
        <taxon>Caligidae</taxon>
        <taxon>Lepeophtheirus</taxon>
    </lineage>
</organism>
<proteinExistence type="predicted"/>
<name>A0A0K2U9B0_LEPSM</name>
<evidence type="ECO:0000313" key="1">
    <source>
        <dbReference type="EMBL" id="CDW34537.1"/>
    </source>
</evidence>